<gene>
    <name evidence="3" type="ORF">CJ255_10730</name>
</gene>
<dbReference type="PANTHER" id="PTHR42947">
    <property type="entry name" value="COB--COM HETERODISULFIDE REDUCTASE SUBUNIT B 1"/>
    <property type="match status" value="1"/>
</dbReference>
<dbReference type="Proteomes" id="UP000220527">
    <property type="component" value="Unassembled WGS sequence"/>
</dbReference>
<dbReference type="RefSeq" id="WP_097644101.1">
    <property type="nucleotide sequence ID" value="NZ_NQWI01000042.1"/>
</dbReference>
<feature type="domain" description="Cysteine-rich" evidence="2">
    <location>
        <begin position="3"/>
        <end position="85"/>
    </location>
</feature>
<comment type="caution">
    <text evidence="3">The sequence shown here is derived from an EMBL/GenBank/DDBJ whole genome shotgun (WGS) entry which is preliminary data.</text>
</comment>
<proteinExistence type="predicted"/>
<evidence type="ECO:0000256" key="1">
    <source>
        <dbReference type="ARBA" id="ARBA00023002"/>
    </source>
</evidence>
<keyword evidence="4" id="KW-1185">Reference proteome</keyword>
<name>A0A2A6RJC1_9CHLR</name>
<keyword evidence="1" id="KW-0560">Oxidoreductase</keyword>
<dbReference type="PANTHER" id="PTHR42947:SF1">
    <property type="entry name" value="COB--COM HETERODISULFIDE REDUCTASE SUBUNIT B 1"/>
    <property type="match status" value="1"/>
</dbReference>
<dbReference type="AlphaFoldDB" id="A0A2A6RJC1"/>
<dbReference type="EMBL" id="NQWI01000042">
    <property type="protein sequence ID" value="PDW03053.1"/>
    <property type="molecule type" value="Genomic_DNA"/>
</dbReference>
<dbReference type="InterPro" id="IPR004017">
    <property type="entry name" value="Cys_rich_dom"/>
</dbReference>
<evidence type="ECO:0000259" key="2">
    <source>
        <dbReference type="Pfam" id="PF02754"/>
    </source>
</evidence>
<sequence length="292" mass="32583">MQVAYYPGCTIKVSAQHHERAALAVLRALNIELCELPEWNCCGVLHSLTDDNLIRHMAPIRMFARLEEQGAHEMTTLCDMCFNTLAQANTWAKERPERIRAINSTSGGELDYDGRAQILHLLQLLRDRVGLAAIKARVRRPLRGLTIYPYYGCKLLRPSEVAMDDPETPRVLHDLMLALGATVAEGPLQTQCCGSYHVVDREQLVTNRVAATTDEARERGAEALVLSCPLCHYNFDSFQGSNHAALPIFYYTQLMGIAFGLEPEELGLDAHRVALLPVLLEHELVPEGVQVN</sequence>
<evidence type="ECO:0000313" key="3">
    <source>
        <dbReference type="EMBL" id="PDW03053.1"/>
    </source>
</evidence>
<protein>
    <recommendedName>
        <fullName evidence="2">Cysteine-rich domain-containing protein</fullName>
    </recommendedName>
</protein>
<dbReference type="InterPro" id="IPR051278">
    <property type="entry name" value="HdrB/HdrD_reductase"/>
</dbReference>
<reference evidence="4" key="1">
    <citation type="submission" date="2017-08" db="EMBL/GenBank/DDBJ databases">
        <authorList>
            <person name="Grouzdev D.S."/>
            <person name="Gaisin V.A."/>
            <person name="Rysina M.S."/>
            <person name="Gorlenko V.M."/>
        </authorList>
    </citation>
    <scope>NUCLEOTIDE SEQUENCE [LARGE SCALE GENOMIC DNA]</scope>
    <source>
        <strain evidence="4">Kir15-3F</strain>
    </source>
</reference>
<accession>A0A2A6RJC1</accession>
<organism evidence="3 4">
    <name type="scientific">Candidatus Viridilinea mediisalina</name>
    <dbReference type="NCBI Taxonomy" id="2024553"/>
    <lineage>
        <taxon>Bacteria</taxon>
        <taxon>Bacillati</taxon>
        <taxon>Chloroflexota</taxon>
        <taxon>Chloroflexia</taxon>
        <taxon>Chloroflexales</taxon>
        <taxon>Chloroflexineae</taxon>
        <taxon>Oscillochloridaceae</taxon>
        <taxon>Candidatus Viridilinea</taxon>
    </lineage>
</organism>
<dbReference type="Pfam" id="PF02754">
    <property type="entry name" value="CCG"/>
    <property type="match status" value="2"/>
</dbReference>
<dbReference type="OrthoDB" id="9777685at2"/>
<feature type="domain" description="Cysteine-rich" evidence="2">
    <location>
        <begin position="150"/>
        <end position="235"/>
    </location>
</feature>
<evidence type="ECO:0000313" key="4">
    <source>
        <dbReference type="Proteomes" id="UP000220527"/>
    </source>
</evidence>
<dbReference type="Gene3D" id="1.20.1050.140">
    <property type="match status" value="1"/>
</dbReference>
<dbReference type="GO" id="GO:0016491">
    <property type="term" value="F:oxidoreductase activity"/>
    <property type="evidence" value="ECO:0007669"/>
    <property type="project" value="UniProtKB-KW"/>
</dbReference>